<accession>A0ABS6ERI6</accession>
<dbReference type="GO" id="GO:0032259">
    <property type="term" value="P:methylation"/>
    <property type="evidence" value="ECO:0007669"/>
    <property type="project" value="UniProtKB-KW"/>
</dbReference>
<dbReference type="PANTHER" id="PTHR47099:SF1">
    <property type="entry name" value="METHYLCOBAMIDE:COM METHYLTRANSFERASE MTBA"/>
    <property type="match status" value="1"/>
</dbReference>
<keyword evidence="2" id="KW-0489">Methyltransferase</keyword>
<gene>
    <name evidence="2" type="ORF">KQI75_06705</name>
</gene>
<dbReference type="GO" id="GO:0008168">
    <property type="term" value="F:methyltransferase activity"/>
    <property type="evidence" value="ECO:0007669"/>
    <property type="project" value="UniProtKB-KW"/>
</dbReference>
<evidence type="ECO:0000313" key="2">
    <source>
        <dbReference type="EMBL" id="MBU5490309.1"/>
    </source>
</evidence>
<proteinExistence type="predicted"/>
<dbReference type="Pfam" id="PF01208">
    <property type="entry name" value="URO-D"/>
    <property type="match status" value="1"/>
</dbReference>
<sequence>MNSRERVIAAINHQQPDRVPIDFGATGQTGISVCAEYRLREYLGLPQHDLDVFEIIQMIGVVDEDLRRMMKSDVIGMNHPEDSMGVYPNGKKKKFIMPDGTPTLINEGNEFDILPSGARQLYPQGDRTAPPSAYMPEGGYFFDIIDRAEEYDEDDLTPREDFKDFFSVMSEETAKYYERESKRLYEETDYAIIGNLAGAGYGDPGALPAPFEKHPKGIRKFDEWIMAQIMYPEYVQEVFEMQTEFMLKNLEIYKQACGDRIQICWISGTDFGTQNSEIMSADMFRELYKPYYKRVCDWIHKNTSWKTYAHTCGCLVRLLDDIVDMGLDIINPVQLSAAGMDAKMLKEKYGDKLVFWGGGVDTQTTLPRGNPEEVAAQVIERLDILSKGGGYVFNTIHNIVGDTKPENIWAAFSAVHKYNEEHFGA</sequence>
<dbReference type="RefSeq" id="WP_216469974.1">
    <property type="nucleotide sequence ID" value="NZ_JAHLQI010000003.1"/>
</dbReference>
<organism evidence="2 3">
    <name type="scientific">Butyricicoccus intestinisimiae</name>
    <dbReference type="NCBI Taxonomy" id="2841509"/>
    <lineage>
        <taxon>Bacteria</taxon>
        <taxon>Bacillati</taxon>
        <taxon>Bacillota</taxon>
        <taxon>Clostridia</taxon>
        <taxon>Eubacteriales</taxon>
        <taxon>Butyricicoccaceae</taxon>
        <taxon>Butyricicoccus</taxon>
    </lineage>
</organism>
<evidence type="ECO:0000313" key="3">
    <source>
        <dbReference type="Proteomes" id="UP000783588"/>
    </source>
</evidence>
<dbReference type="PANTHER" id="PTHR47099">
    <property type="entry name" value="METHYLCOBAMIDE:COM METHYLTRANSFERASE MTBA"/>
    <property type="match status" value="1"/>
</dbReference>
<dbReference type="Proteomes" id="UP000783588">
    <property type="component" value="Unassembled WGS sequence"/>
</dbReference>
<keyword evidence="2" id="KW-0808">Transferase</keyword>
<keyword evidence="3" id="KW-1185">Reference proteome</keyword>
<protein>
    <submittedName>
        <fullName evidence="2">Methyltransferase</fullName>
    </submittedName>
</protein>
<reference evidence="2 3" key="1">
    <citation type="submission" date="2021-06" db="EMBL/GenBank/DDBJ databases">
        <authorList>
            <person name="Sun Q."/>
            <person name="Li D."/>
        </authorList>
    </citation>
    <scope>NUCLEOTIDE SEQUENCE [LARGE SCALE GENOMIC DNA]</scope>
    <source>
        <strain evidence="2 3">MSJd-7</strain>
    </source>
</reference>
<feature type="domain" description="Uroporphyrinogen decarboxylase (URO-D)" evidence="1">
    <location>
        <begin position="218"/>
        <end position="418"/>
    </location>
</feature>
<name>A0ABS6ERI6_9FIRM</name>
<dbReference type="InterPro" id="IPR052024">
    <property type="entry name" value="Methanogen_methyltrans"/>
</dbReference>
<comment type="caution">
    <text evidence="2">The sequence shown here is derived from an EMBL/GenBank/DDBJ whole genome shotgun (WGS) entry which is preliminary data.</text>
</comment>
<dbReference type="InterPro" id="IPR000257">
    <property type="entry name" value="Uroporphyrinogen_deCOase"/>
</dbReference>
<evidence type="ECO:0000259" key="1">
    <source>
        <dbReference type="Pfam" id="PF01208"/>
    </source>
</evidence>
<dbReference type="EMBL" id="JAHLQI010000003">
    <property type="protein sequence ID" value="MBU5490309.1"/>
    <property type="molecule type" value="Genomic_DNA"/>
</dbReference>